<dbReference type="EMBL" id="JAULSY010000012">
    <property type="protein sequence ID" value="KAK0672597.1"/>
    <property type="molecule type" value="Genomic_DNA"/>
</dbReference>
<evidence type="ECO:0000313" key="2">
    <source>
        <dbReference type="EMBL" id="KAK0672597.1"/>
    </source>
</evidence>
<accession>A0AA39ZK98</accession>
<evidence type="ECO:0000256" key="1">
    <source>
        <dbReference type="SAM" id="Phobius"/>
    </source>
</evidence>
<evidence type="ECO:0000313" key="3">
    <source>
        <dbReference type="Proteomes" id="UP001174997"/>
    </source>
</evidence>
<keyword evidence="1" id="KW-1133">Transmembrane helix</keyword>
<keyword evidence="3" id="KW-1185">Reference proteome</keyword>
<keyword evidence="1" id="KW-0812">Transmembrane</keyword>
<organism evidence="2 3">
    <name type="scientific">Cercophora samala</name>
    <dbReference type="NCBI Taxonomy" id="330535"/>
    <lineage>
        <taxon>Eukaryota</taxon>
        <taxon>Fungi</taxon>
        <taxon>Dikarya</taxon>
        <taxon>Ascomycota</taxon>
        <taxon>Pezizomycotina</taxon>
        <taxon>Sordariomycetes</taxon>
        <taxon>Sordariomycetidae</taxon>
        <taxon>Sordariales</taxon>
        <taxon>Lasiosphaeriaceae</taxon>
        <taxon>Cercophora</taxon>
    </lineage>
</organism>
<dbReference type="Proteomes" id="UP001174997">
    <property type="component" value="Unassembled WGS sequence"/>
</dbReference>
<sequence length="451" mass="49425">MSEPLSSDPVTEGLLKSLPVPVLPHIVSEWAAIIPLVCHLANERDDYTTAGKVALAGSLSVGYFPRLGSLSGIARLLNNPGKFSDHANSRGGTSLNVWDVLWGGSFPCGNGAAVDSILKVCDQRSGQSNIMDMPDVVRPKVGPGSHPPHQATISGNSPMPAANSPQFRRYQTLHVYNCKHIGEDRKPKRTRSKRIPPTIRLIVASGLVALLVIIGAYGTAAVLFCTTFSNAVASFLLTVHRPPGYLQNNESTMESGFMLAAAHQNASEWYLFTGDRGVVDSLLNKPMFWIPESKTAYWVGQWFKAANFLQLIAMTFTAGQKSWDGVCLIILLATNWLLDVIANSDASLARQWMKRERVSIEAKTFRFSGRSVMLGAIQLWSKSSTSSWMDDIMAPHPRREAWLKCLEHGERPDEEVWTSGDISRIQLTAGLSAKAAGILQAEFPKIIRKEV</sequence>
<gene>
    <name evidence="2" type="ORF">QBC41DRAFT_216877</name>
</gene>
<comment type="caution">
    <text evidence="2">The sequence shown here is derived from an EMBL/GenBank/DDBJ whole genome shotgun (WGS) entry which is preliminary data.</text>
</comment>
<protein>
    <submittedName>
        <fullName evidence="2">Uncharacterized protein</fullName>
    </submittedName>
</protein>
<proteinExistence type="predicted"/>
<reference evidence="2" key="1">
    <citation type="submission" date="2023-06" db="EMBL/GenBank/DDBJ databases">
        <title>Genome-scale phylogeny and comparative genomics of the fungal order Sordariales.</title>
        <authorList>
            <consortium name="Lawrence Berkeley National Laboratory"/>
            <person name="Hensen N."/>
            <person name="Bonometti L."/>
            <person name="Westerberg I."/>
            <person name="Brannstrom I.O."/>
            <person name="Guillou S."/>
            <person name="Cros-Aarteil S."/>
            <person name="Calhoun S."/>
            <person name="Haridas S."/>
            <person name="Kuo A."/>
            <person name="Mondo S."/>
            <person name="Pangilinan J."/>
            <person name="Riley R."/>
            <person name="Labutti K."/>
            <person name="Andreopoulos B."/>
            <person name="Lipzen A."/>
            <person name="Chen C."/>
            <person name="Yanf M."/>
            <person name="Daum C."/>
            <person name="Ng V."/>
            <person name="Clum A."/>
            <person name="Steindorff A."/>
            <person name="Ohm R."/>
            <person name="Martin F."/>
            <person name="Silar P."/>
            <person name="Natvig D."/>
            <person name="Lalanne C."/>
            <person name="Gautier V."/>
            <person name="Ament-Velasquez S.L."/>
            <person name="Kruys A."/>
            <person name="Hutchinson M.I."/>
            <person name="Powell A.J."/>
            <person name="Barry K."/>
            <person name="Miller A.N."/>
            <person name="Grigoriev I.V."/>
            <person name="Debuchy R."/>
            <person name="Gladieux P."/>
            <person name="Thoren M.H."/>
            <person name="Johannesson H."/>
        </authorList>
    </citation>
    <scope>NUCLEOTIDE SEQUENCE</scope>
    <source>
        <strain evidence="2">CBS 307.81</strain>
    </source>
</reference>
<keyword evidence="1" id="KW-0472">Membrane</keyword>
<dbReference type="AlphaFoldDB" id="A0AA39ZK98"/>
<name>A0AA39ZK98_9PEZI</name>
<feature type="transmembrane region" description="Helical" evidence="1">
    <location>
        <begin position="198"/>
        <end position="224"/>
    </location>
</feature>